<evidence type="ECO:0000313" key="2">
    <source>
        <dbReference type="Proteomes" id="UP001634007"/>
    </source>
</evidence>
<proteinExistence type="predicted"/>
<keyword evidence="2" id="KW-1185">Reference proteome</keyword>
<protein>
    <recommendedName>
        <fullName evidence="3">RNase H type-1 domain-containing protein</fullName>
    </recommendedName>
</protein>
<sequence>MAAVGAMHMEDGKMVVGLGSNGGRARLLGGDGCCNEEGEVATAETMLQPTLAEANAFVSELSLTLAIEACGRSLSVVQSPSLVQITFWKLIKCLRSR</sequence>
<organism evidence="1 2">
    <name type="scientific">Eucalyptus globulus</name>
    <name type="common">Tasmanian blue gum</name>
    <dbReference type="NCBI Taxonomy" id="34317"/>
    <lineage>
        <taxon>Eukaryota</taxon>
        <taxon>Viridiplantae</taxon>
        <taxon>Streptophyta</taxon>
        <taxon>Embryophyta</taxon>
        <taxon>Tracheophyta</taxon>
        <taxon>Spermatophyta</taxon>
        <taxon>Magnoliopsida</taxon>
        <taxon>eudicotyledons</taxon>
        <taxon>Gunneridae</taxon>
        <taxon>Pentapetalae</taxon>
        <taxon>rosids</taxon>
        <taxon>malvids</taxon>
        <taxon>Myrtales</taxon>
        <taxon>Myrtaceae</taxon>
        <taxon>Myrtoideae</taxon>
        <taxon>Eucalypteae</taxon>
        <taxon>Eucalyptus</taxon>
    </lineage>
</organism>
<dbReference type="EMBL" id="JBJKBG010000011">
    <property type="protein sequence ID" value="KAL3715795.1"/>
    <property type="molecule type" value="Genomic_DNA"/>
</dbReference>
<accession>A0ABD3ILG5</accession>
<evidence type="ECO:0000313" key="1">
    <source>
        <dbReference type="EMBL" id="KAL3715795.1"/>
    </source>
</evidence>
<reference evidence="1 2" key="1">
    <citation type="submission" date="2024-11" db="EMBL/GenBank/DDBJ databases">
        <title>Chromosome-level genome assembly of Eucalyptus globulus Labill. provides insights into its genome evolution.</title>
        <authorList>
            <person name="Li X."/>
        </authorList>
    </citation>
    <scope>NUCLEOTIDE SEQUENCE [LARGE SCALE GENOMIC DNA]</scope>
    <source>
        <strain evidence="1">CL2024</strain>
        <tissue evidence="1">Fresh tender leaves</tissue>
    </source>
</reference>
<comment type="caution">
    <text evidence="1">The sequence shown here is derived from an EMBL/GenBank/DDBJ whole genome shotgun (WGS) entry which is preliminary data.</text>
</comment>
<dbReference type="AlphaFoldDB" id="A0ABD3ILG5"/>
<gene>
    <name evidence="1" type="ORF">ACJRO7_007530</name>
</gene>
<name>A0ABD3ILG5_EUCGL</name>
<dbReference type="Proteomes" id="UP001634007">
    <property type="component" value="Unassembled WGS sequence"/>
</dbReference>
<evidence type="ECO:0008006" key="3">
    <source>
        <dbReference type="Google" id="ProtNLM"/>
    </source>
</evidence>